<dbReference type="InterPro" id="IPR007699">
    <property type="entry name" value="SGS_dom"/>
</dbReference>
<name>A0ABD3PVJ5_9STRA</name>
<dbReference type="InterPro" id="IPR008978">
    <property type="entry name" value="HSP20-like_chaperone"/>
</dbReference>
<dbReference type="SUPFAM" id="SSF49764">
    <property type="entry name" value="HSP20-like chaperones"/>
    <property type="match status" value="1"/>
</dbReference>
<evidence type="ECO:0000313" key="5">
    <source>
        <dbReference type="Proteomes" id="UP001516023"/>
    </source>
</evidence>
<dbReference type="PROSITE" id="PS51203">
    <property type="entry name" value="CS"/>
    <property type="match status" value="1"/>
</dbReference>
<protein>
    <recommendedName>
        <fullName evidence="6">Calcyclin-binding protein</fullName>
    </recommendedName>
</protein>
<dbReference type="InterPro" id="IPR052289">
    <property type="entry name" value="Calcyclin-binding_UBL-bridge"/>
</dbReference>
<dbReference type="PANTHER" id="PTHR13164">
    <property type="entry name" value="CALICYLIN BINDING PROTEIN"/>
    <property type="match status" value="1"/>
</dbReference>
<dbReference type="Proteomes" id="UP001516023">
    <property type="component" value="Unassembled WGS sequence"/>
</dbReference>
<dbReference type="PROSITE" id="PS51048">
    <property type="entry name" value="SGS"/>
    <property type="match status" value="1"/>
</dbReference>
<evidence type="ECO:0008006" key="6">
    <source>
        <dbReference type="Google" id="ProtNLM"/>
    </source>
</evidence>
<dbReference type="Gene3D" id="2.60.40.790">
    <property type="match status" value="1"/>
</dbReference>
<evidence type="ECO:0000256" key="1">
    <source>
        <dbReference type="SAM" id="MobiDB-lite"/>
    </source>
</evidence>
<evidence type="ECO:0000259" key="2">
    <source>
        <dbReference type="PROSITE" id="PS51048"/>
    </source>
</evidence>
<comment type="caution">
    <text evidence="4">The sequence shown here is derived from an EMBL/GenBank/DDBJ whole genome shotgun (WGS) entry which is preliminary data.</text>
</comment>
<dbReference type="AlphaFoldDB" id="A0ABD3PVJ5"/>
<organism evidence="4 5">
    <name type="scientific">Cyclotella cryptica</name>
    <dbReference type="NCBI Taxonomy" id="29204"/>
    <lineage>
        <taxon>Eukaryota</taxon>
        <taxon>Sar</taxon>
        <taxon>Stramenopiles</taxon>
        <taxon>Ochrophyta</taxon>
        <taxon>Bacillariophyta</taxon>
        <taxon>Coscinodiscophyceae</taxon>
        <taxon>Thalassiosirophycidae</taxon>
        <taxon>Stephanodiscales</taxon>
        <taxon>Stephanodiscaceae</taxon>
        <taxon>Cyclotella</taxon>
    </lineage>
</organism>
<feature type="domain" description="SGS" evidence="2">
    <location>
        <begin position="196"/>
        <end position="280"/>
    </location>
</feature>
<reference evidence="4 5" key="1">
    <citation type="journal article" date="2020" name="G3 (Bethesda)">
        <title>Improved Reference Genome for Cyclotella cryptica CCMP332, a Model for Cell Wall Morphogenesis, Salinity Adaptation, and Lipid Production in Diatoms (Bacillariophyta).</title>
        <authorList>
            <person name="Roberts W.R."/>
            <person name="Downey K.M."/>
            <person name="Ruck E.C."/>
            <person name="Traller J.C."/>
            <person name="Alverson A.J."/>
        </authorList>
    </citation>
    <scope>NUCLEOTIDE SEQUENCE [LARGE SCALE GENOMIC DNA]</scope>
    <source>
        <strain evidence="4 5">CCMP332</strain>
    </source>
</reference>
<dbReference type="EMBL" id="JABMIG020000115">
    <property type="protein sequence ID" value="KAL3791341.1"/>
    <property type="molecule type" value="Genomic_DNA"/>
</dbReference>
<gene>
    <name evidence="4" type="ORF">HJC23_006070</name>
</gene>
<evidence type="ECO:0000259" key="3">
    <source>
        <dbReference type="PROSITE" id="PS51203"/>
    </source>
</evidence>
<dbReference type="PANTHER" id="PTHR13164:SF3">
    <property type="entry name" value="CALCYCLIN-BINDING PROTEIN"/>
    <property type="match status" value="1"/>
</dbReference>
<dbReference type="Pfam" id="PF04969">
    <property type="entry name" value="CS"/>
    <property type="match status" value="1"/>
</dbReference>
<dbReference type="InterPro" id="IPR007052">
    <property type="entry name" value="CS_dom"/>
</dbReference>
<accession>A0ABD3PVJ5</accession>
<evidence type="ECO:0000313" key="4">
    <source>
        <dbReference type="EMBL" id="KAL3791341.1"/>
    </source>
</evidence>
<feature type="compositionally biased region" description="Acidic residues" evidence="1">
    <location>
        <begin position="1"/>
        <end position="13"/>
    </location>
</feature>
<feature type="region of interest" description="Disordered" evidence="1">
    <location>
        <begin position="1"/>
        <end position="25"/>
    </location>
</feature>
<keyword evidence="5" id="KW-1185">Reference proteome</keyword>
<feature type="region of interest" description="Disordered" evidence="1">
    <location>
        <begin position="62"/>
        <end position="108"/>
    </location>
</feature>
<proteinExistence type="predicted"/>
<feature type="domain" description="CS" evidence="3">
    <location>
        <begin position="114"/>
        <end position="215"/>
    </location>
</feature>
<sequence>MVEFEEIMDEEQQQDNAALTRSQERLSDADEIEAALKHLTRPSARLHVENLIVRLRKEGKALERVASSSKSGETAKGTAGGGESMEVEPTETPQPPIPLRTPATVPPVSTSKYRSFPTYYFDAGSYNSPTVSVYVPLDNIGSHDKSKISCEFTSSSFDLIVTSFEDGNDYRLLNDNLEHDIDVSKSKYIIKPNKIILKLGKIKGEYSYDHWTQLTAKKKKDKGSKKDDPAAGIMDLMKDMYESGDDNMKKMIGETMYKQRMGQLGKDGMGGLGGMDDFGI</sequence>